<name>A0A086YZV8_9BIFI</name>
<dbReference type="STRING" id="1437605.AB656_01155"/>
<evidence type="ECO:0000313" key="2">
    <source>
        <dbReference type="Proteomes" id="UP000029015"/>
    </source>
</evidence>
<dbReference type="OrthoDB" id="3307062at2"/>
<dbReference type="AlphaFoldDB" id="A0A086YZV8"/>
<dbReference type="EMBL" id="JGYK01000001">
    <property type="protein sequence ID" value="KFI39808.1"/>
    <property type="molecule type" value="Genomic_DNA"/>
</dbReference>
<dbReference type="RefSeq" id="WP_033504594.1">
    <property type="nucleotide sequence ID" value="NZ_CP011786.1"/>
</dbReference>
<gene>
    <name evidence="1" type="ORF">BACT_0508</name>
</gene>
<dbReference type="PATRIC" id="fig|1437605.7.peg.235"/>
<dbReference type="Proteomes" id="UP000029015">
    <property type="component" value="Unassembled WGS sequence"/>
</dbReference>
<sequence length="159" mass="17404">MSATYGIERGTGAIWSSGRDGRSDYARVSHEAWSPLASQPDLLAAIDGDELRLGFERDFDGDYTTMPISVARRLGRWLLDHTPQDVDAASAGGRTSRLQAQAWQQGYDKGHLDALTGRDTSNPYEKGHTARQTAKLIGHPVAEVQAVIDEVKTTQKEHA</sequence>
<reference evidence="1 2" key="1">
    <citation type="submission" date="2014-03" db="EMBL/GenBank/DDBJ databases">
        <title>Genomics of Bifidobacteria.</title>
        <authorList>
            <person name="Ventura M."/>
            <person name="Milani C."/>
            <person name="Lugli G.A."/>
        </authorList>
    </citation>
    <scope>NUCLEOTIDE SEQUENCE [LARGE SCALE GENOMIC DNA]</scope>
    <source>
        <strain evidence="1 2">DSM 22766</strain>
    </source>
</reference>
<protein>
    <submittedName>
        <fullName evidence="1">Uncharacterized protein</fullName>
    </submittedName>
</protein>
<organism evidence="1 2">
    <name type="scientific">Bifidobacterium actinocoloniiforme DSM 22766</name>
    <dbReference type="NCBI Taxonomy" id="1437605"/>
    <lineage>
        <taxon>Bacteria</taxon>
        <taxon>Bacillati</taxon>
        <taxon>Actinomycetota</taxon>
        <taxon>Actinomycetes</taxon>
        <taxon>Bifidobacteriales</taxon>
        <taxon>Bifidobacteriaceae</taxon>
        <taxon>Bifidobacterium</taxon>
    </lineage>
</organism>
<evidence type="ECO:0000313" key="1">
    <source>
        <dbReference type="EMBL" id="KFI39808.1"/>
    </source>
</evidence>
<proteinExistence type="predicted"/>
<accession>A0A086YZV8</accession>
<keyword evidence="2" id="KW-1185">Reference proteome</keyword>
<dbReference type="KEGG" id="bact:AB656_01155"/>
<comment type="caution">
    <text evidence="1">The sequence shown here is derived from an EMBL/GenBank/DDBJ whole genome shotgun (WGS) entry which is preliminary data.</text>
</comment>